<organism evidence="1 2">
    <name type="scientific">Methylophilus luteus</name>
    <dbReference type="NCBI Taxonomy" id="640108"/>
    <lineage>
        <taxon>Bacteria</taxon>
        <taxon>Pseudomonadati</taxon>
        <taxon>Pseudomonadota</taxon>
        <taxon>Betaproteobacteria</taxon>
        <taxon>Nitrosomonadales</taxon>
        <taxon>Methylophilaceae</taxon>
        <taxon>Methylophilus</taxon>
    </lineage>
</organism>
<dbReference type="Proteomes" id="UP001597128">
    <property type="component" value="Unassembled WGS sequence"/>
</dbReference>
<dbReference type="RefSeq" id="WP_379057627.1">
    <property type="nucleotide sequence ID" value="NZ_JBHTKB010000002.1"/>
</dbReference>
<keyword evidence="2" id="KW-1185">Reference proteome</keyword>
<sequence>MENEHRTLQGDARKVVVKNYFMRNGFTSLNGKCVANCFDGVFVKGRTVYVVETKPLNANGTINLNGPVKNAGSDETLPRQMSDKWIESRLNELSKGTDQMKQAAVLIKQAIKDEKLVKVVAGVDTKSITIVKLK</sequence>
<evidence type="ECO:0008006" key="3">
    <source>
        <dbReference type="Google" id="ProtNLM"/>
    </source>
</evidence>
<evidence type="ECO:0000313" key="1">
    <source>
        <dbReference type="EMBL" id="MFD0914080.1"/>
    </source>
</evidence>
<proteinExistence type="predicted"/>
<comment type="caution">
    <text evidence="1">The sequence shown here is derived from an EMBL/GenBank/DDBJ whole genome shotgun (WGS) entry which is preliminary data.</text>
</comment>
<gene>
    <name evidence="1" type="ORF">ACFQ1Z_11020</name>
</gene>
<accession>A0ABW3F732</accession>
<name>A0ABW3F732_9PROT</name>
<reference evidence="2" key="1">
    <citation type="journal article" date="2019" name="Int. J. Syst. Evol. Microbiol.">
        <title>The Global Catalogue of Microorganisms (GCM) 10K type strain sequencing project: providing services to taxonomists for standard genome sequencing and annotation.</title>
        <authorList>
            <consortium name="The Broad Institute Genomics Platform"/>
            <consortium name="The Broad Institute Genome Sequencing Center for Infectious Disease"/>
            <person name="Wu L."/>
            <person name="Ma J."/>
        </authorList>
    </citation>
    <scope>NUCLEOTIDE SEQUENCE [LARGE SCALE GENOMIC DNA]</scope>
    <source>
        <strain evidence="2">CCUG 58412</strain>
    </source>
</reference>
<protein>
    <recommendedName>
        <fullName evidence="3">tRNA nuclease CdiA C-terminal domain-containing protein</fullName>
    </recommendedName>
</protein>
<dbReference type="EMBL" id="JBHTKB010000002">
    <property type="protein sequence ID" value="MFD0914080.1"/>
    <property type="molecule type" value="Genomic_DNA"/>
</dbReference>
<evidence type="ECO:0000313" key="2">
    <source>
        <dbReference type="Proteomes" id="UP001597128"/>
    </source>
</evidence>